<reference evidence="11" key="1">
    <citation type="submission" date="2021-01" db="EMBL/GenBank/DDBJ databases">
        <authorList>
            <person name="Corre E."/>
            <person name="Pelletier E."/>
            <person name="Niang G."/>
            <person name="Scheremetjew M."/>
            <person name="Finn R."/>
            <person name="Kale V."/>
            <person name="Holt S."/>
            <person name="Cochrane G."/>
            <person name="Meng A."/>
            <person name="Brown T."/>
            <person name="Cohen L."/>
        </authorList>
    </citation>
    <scope>NUCLEOTIDE SEQUENCE</scope>
    <source>
        <strain evidence="11">CCMP281</strain>
    </source>
</reference>
<keyword evidence="3" id="KW-0328">Glycosyltransferase</keyword>
<name>A0A7S3F6V3_9EUKA</name>
<evidence type="ECO:0000256" key="1">
    <source>
        <dbReference type="ARBA" id="ARBA00004323"/>
    </source>
</evidence>
<dbReference type="Gene3D" id="3.90.1480.20">
    <property type="entry name" value="Glycosyl transferase family 29"/>
    <property type="match status" value="1"/>
</dbReference>
<evidence type="ECO:0000256" key="6">
    <source>
        <dbReference type="ARBA" id="ARBA00022968"/>
    </source>
</evidence>
<evidence type="ECO:0000256" key="3">
    <source>
        <dbReference type="ARBA" id="ARBA00022676"/>
    </source>
</evidence>
<keyword evidence="10" id="KW-0325">Glycoprotein</keyword>
<dbReference type="InterPro" id="IPR038578">
    <property type="entry name" value="GT29-like_sf"/>
</dbReference>
<dbReference type="EMBL" id="HBHX01050343">
    <property type="protein sequence ID" value="CAE0129835.1"/>
    <property type="molecule type" value="Transcribed_RNA"/>
</dbReference>
<sequence length="138" mass="15401">MAIRFGHPKQTISSGFAGLLFAMHACSRVSVYGYDLTGHHPGHYFNDATEGIVARLQEQVIQEPHRMNSLSVDPGIEGVQLRSTRLGRSHHAEHAAEYRSFIEKQYTGTSNATTSHPYLLERGLTQILVEAGCVRLRR</sequence>
<evidence type="ECO:0000256" key="2">
    <source>
        <dbReference type="ARBA" id="ARBA00006003"/>
    </source>
</evidence>
<evidence type="ECO:0000256" key="4">
    <source>
        <dbReference type="ARBA" id="ARBA00022679"/>
    </source>
</evidence>
<evidence type="ECO:0000256" key="9">
    <source>
        <dbReference type="ARBA" id="ARBA00023136"/>
    </source>
</evidence>
<evidence type="ECO:0000256" key="8">
    <source>
        <dbReference type="ARBA" id="ARBA00023034"/>
    </source>
</evidence>
<keyword evidence="7" id="KW-1133">Transmembrane helix</keyword>
<evidence type="ECO:0000313" key="11">
    <source>
        <dbReference type="EMBL" id="CAE0129835.1"/>
    </source>
</evidence>
<keyword evidence="4" id="KW-0808">Transferase</keyword>
<evidence type="ECO:0000256" key="5">
    <source>
        <dbReference type="ARBA" id="ARBA00022692"/>
    </source>
</evidence>
<keyword evidence="8" id="KW-0333">Golgi apparatus</keyword>
<comment type="similarity">
    <text evidence="2">Belongs to the glycosyltransferase 29 family.</text>
</comment>
<dbReference type="AlphaFoldDB" id="A0A7S3F6V3"/>
<keyword evidence="9" id="KW-0472">Membrane</keyword>
<gene>
    <name evidence="11" type="ORF">HERI1096_LOCUS27806</name>
</gene>
<keyword evidence="5" id="KW-0812">Transmembrane</keyword>
<dbReference type="GO" id="GO:0000139">
    <property type="term" value="C:Golgi membrane"/>
    <property type="evidence" value="ECO:0007669"/>
    <property type="project" value="UniProtKB-SubCell"/>
</dbReference>
<accession>A0A7S3F6V3</accession>
<comment type="subcellular location">
    <subcellularLocation>
        <location evidence="1">Golgi apparatus membrane</location>
        <topology evidence="1">Single-pass type II membrane protein</topology>
    </subcellularLocation>
</comment>
<organism evidence="11">
    <name type="scientific">Haptolina ericina</name>
    <dbReference type="NCBI Taxonomy" id="156174"/>
    <lineage>
        <taxon>Eukaryota</taxon>
        <taxon>Haptista</taxon>
        <taxon>Haptophyta</taxon>
        <taxon>Prymnesiophyceae</taxon>
        <taxon>Prymnesiales</taxon>
        <taxon>Prymnesiaceae</taxon>
        <taxon>Haptolina</taxon>
    </lineage>
</organism>
<proteinExistence type="inferred from homology"/>
<evidence type="ECO:0000256" key="7">
    <source>
        <dbReference type="ARBA" id="ARBA00022989"/>
    </source>
</evidence>
<dbReference type="Pfam" id="PF00777">
    <property type="entry name" value="Glyco_transf_29"/>
    <property type="match status" value="1"/>
</dbReference>
<dbReference type="InterPro" id="IPR001675">
    <property type="entry name" value="Glyco_trans_29"/>
</dbReference>
<keyword evidence="6" id="KW-0735">Signal-anchor</keyword>
<dbReference type="GO" id="GO:0008373">
    <property type="term" value="F:sialyltransferase activity"/>
    <property type="evidence" value="ECO:0007669"/>
    <property type="project" value="InterPro"/>
</dbReference>
<protein>
    <submittedName>
        <fullName evidence="11">Uncharacterized protein</fullName>
    </submittedName>
</protein>
<evidence type="ECO:0000256" key="10">
    <source>
        <dbReference type="ARBA" id="ARBA00023180"/>
    </source>
</evidence>